<keyword evidence="1" id="KW-0812">Transmembrane</keyword>
<dbReference type="InterPro" id="IPR049711">
    <property type="entry name" value="PA3371-like"/>
</dbReference>
<protein>
    <submittedName>
        <fullName evidence="2">Uncharacterized protein</fullName>
    </submittedName>
</protein>
<keyword evidence="1" id="KW-1133">Transmembrane helix</keyword>
<dbReference type="Proteomes" id="UP000255541">
    <property type="component" value="Unassembled WGS sequence"/>
</dbReference>
<dbReference type="AlphaFoldDB" id="A0A7Z6MQS2"/>
<dbReference type="NCBIfam" id="NF041882">
    <property type="entry name" value="PA3371_fam"/>
    <property type="match status" value="1"/>
</dbReference>
<evidence type="ECO:0000313" key="2">
    <source>
        <dbReference type="EMBL" id="RDS87265.1"/>
    </source>
</evidence>
<gene>
    <name evidence="2" type="ORF">DL347_30710</name>
</gene>
<dbReference type="RefSeq" id="WP_115488976.1">
    <property type="nucleotide sequence ID" value="NZ_QRBA01000027.1"/>
</dbReference>
<sequence length="59" mass="6299">MSKFAWLFLSLTIATSLFGLSASSHDGQTSAFIAAGVCASLLLLTLVVGRRIKFDPVLR</sequence>
<comment type="caution">
    <text evidence="2">The sequence shown here is derived from an EMBL/GenBank/DDBJ whole genome shotgun (WGS) entry which is preliminary data.</text>
</comment>
<feature type="transmembrane region" description="Helical" evidence="1">
    <location>
        <begin position="29"/>
        <end position="49"/>
    </location>
</feature>
<reference evidence="2 3" key="1">
    <citation type="submission" date="2018-07" db="EMBL/GenBank/DDBJ databases">
        <title>Draft Genome Sequence of Pseudomonas fluorescens AHK-1 associated with canker disease of kiwifruit.</title>
        <authorList>
            <person name="Wu Z."/>
        </authorList>
    </citation>
    <scope>NUCLEOTIDE SEQUENCE [LARGE SCALE GENOMIC DNA]</scope>
    <source>
        <strain evidence="2 3">AHK-1</strain>
    </source>
</reference>
<accession>A0A7Z6MQS2</accession>
<evidence type="ECO:0000256" key="1">
    <source>
        <dbReference type="SAM" id="Phobius"/>
    </source>
</evidence>
<dbReference type="EMBL" id="QRBA01000027">
    <property type="protein sequence ID" value="RDS87265.1"/>
    <property type="molecule type" value="Genomic_DNA"/>
</dbReference>
<organism evidence="2 3">
    <name type="scientific">Pseudomonas fluorescens</name>
    <dbReference type="NCBI Taxonomy" id="294"/>
    <lineage>
        <taxon>Bacteria</taxon>
        <taxon>Pseudomonadati</taxon>
        <taxon>Pseudomonadota</taxon>
        <taxon>Gammaproteobacteria</taxon>
        <taxon>Pseudomonadales</taxon>
        <taxon>Pseudomonadaceae</taxon>
        <taxon>Pseudomonas</taxon>
    </lineage>
</organism>
<keyword evidence="1" id="KW-0472">Membrane</keyword>
<proteinExistence type="predicted"/>
<name>A0A7Z6MQS2_PSEFL</name>
<evidence type="ECO:0000313" key="3">
    <source>
        <dbReference type="Proteomes" id="UP000255541"/>
    </source>
</evidence>